<reference evidence="13" key="1">
    <citation type="journal article" date="2019" name="Int. J. Syst. Evol. Microbiol.">
        <title>The Global Catalogue of Microorganisms (GCM) 10K type strain sequencing project: providing services to taxonomists for standard genome sequencing and annotation.</title>
        <authorList>
            <consortium name="The Broad Institute Genomics Platform"/>
            <consortium name="The Broad Institute Genome Sequencing Center for Infectious Disease"/>
            <person name="Wu L."/>
            <person name="Ma J."/>
        </authorList>
    </citation>
    <scope>NUCLEOTIDE SEQUENCE [LARGE SCALE GENOMIC DNA]</scope>
    <source>
        <strain evidence="13">CCUG 58411</strain>
    </source>
</reference>
<dbReference type="Pfam" id="PF02805">
    <property type="entry name" value="Ada_Zn_binding"/>
    <property type="match status" value="1"/>
</dbReference>
<dbReference type="InterPro" id="IPR018060">
    <property type="entry name" value="HTH_AraC"/>
</dbReference>
<proteinExistence type="predicted"/>
<dbReference type="PROSITE" id="PS00374">
    <property type="entry name" value="MGMT"/>
    <property type="match status" value="1"/>
</dbReference>
<keyword evidence="7" id="KW-0010">Activator</keyword>
<dbReference type="EMBL" id="JBHTLN010000001">
    <property type="protein sequence ID" value="MFD1122070.1"/>
    <property type="molecule type" value="Genomic_DNA"/>
</dbReference>
<accession>A0ABW3PII0</accession>
<dbReference type="CDD" id="cd06445">
    <property type="entry name" value="ATase"/>
    <property type="match status" value="1"/>
</dbReference>
<dbReference type="GO" id="GO:0003677">
    <property type="term" value="F:DNA binding"/>
    <property type="evidence" value="ECO:0007669"/>
    <property type="project" value="UniProtKB-KW"/>
</dbReference>
<protein>
    <submittedName>
        <fullName evidence="12">Bifunctional DNA-binding transcriptional regulator/O6-methylguanine-DNA methyltransferase Ada</fullName>
        <ecNumber evidence="12">2.1.1.-</ecNumber>
    </submittedName>
</protein>
<dbReference type="Pfam" id="PF01035">
    <property type="entry name" value="DNA_binding_1"/>
    <property type="match status" value="1"/>
</dbReference>
<dbReference type="SUPFAM" id="SSF53155">
    <property type="entry name" value="Methylated DNA-protein cysteine methyltransferase domain"/>
    <property type="match status" value="1"/>
</dbReference>
<organism evidence="12 13">
    <name type="scientific">Methylophilus flavus</name>
    <dbReference type="NCBI Taxonomy" id="640084"/>
    <lineage>
        <taxon>Bacteria</taxon>
        <taxon>Pseudomonadati</taxon>
        <taxon>Pseudomonadota</taxon>
        <taxon>Betaproteobacteria</taxon>
        <taxon>Nitrosomonadales</taxon>
        <taxon>Methylophilaceae</taxon>
        <taxon>Methylophilus</taxon>
    </lineage>
</organism>
<keyword evidence="12" id="KW-0238">DNA-binding</keyword>
<dbReference type="SUPFAM" id="SSF46767">
    <property type="entry name" value="Methylated DNA-protein cysteine methyltransferase, C-terminal domain"/>
    <property type="match status" value="1"/>
</dbReference>
<name>A0ABW3PII0_9PROT</name>
<dbReference type="InterPro" id="IPR004026">
    <property type="entry name" value="Ada_DNA_repair_Zn-bd"/>
</dbReference>
<dbReference type="InterPro" id="IPR035451">
    <property type="entry name" value="Ada-like_dom_sf"/>
</dbReference>
<dbReference type="PIRSF" id="PIRSF000409">
    <property type="entry name" value="Ada"/>
    <property type="match status" value="1"/>
</dbReference>
<dbReference type="NCBIfam" id="TIGR00589">
    <property type="entry name" value="ogt"/>
    <property type="match status" value="1"/>
</dbReference>
<feature type="domain" description="HTH araC/xylS-type" evidence="11">
    <location>
        <begin position="108"/>
        <end position="190"/>
    </location>
</feature>
<dbReference type="Proteomes" id="UP001597206">
    <property type="component" value="Unassembled WGS sequence"/>
</dbReference>
<dbReference type="Gene3D" id="3.40.10.10">
    <property type="entry name" value="DNA Methylphosphotriester Repair Domain"/>
    <property type="match status" value="1"/>
</dbReference>
<dbReference type="InterPro" id="IPR016221">
    <property type="entry name" value="Bifunct_regulatory_prot_Ada"/>
</dbReference>
<evidence type="ECO:0000256" key="3">
    <source>
        <dbReference type="ARBA" id="ARBA00022603"/>
    </source>
</evidence>
<dbReference type="PROSITE" id="PS01124">
    <property type="entry name" value="HTH_ARAC_FAMILY_2"/>
    <property type="match status" value="1"/>
</dbReference>
<keyword evidence="6" id="KW-0805">Transcription regulation</keyword>
<dbReference type="NCBIfam" id="NF011964">
    <property type="entry name" value="PRK15435.1"/>
    <property type="match status" value="1"/>
</dbReference>
<keyword evidence="4 12" id="KW-0808">Transferase</keyword>
<dbReference type="Pfam" id="PF12833">
    <property type="entry name" value="HTH_18"/>
    <property type="match status" value="1"/>
</dbReference>
<keyword evidence="8" id="KW-0804">Transcription</keyword>
<keyword evidence="13" id="KW-1185">Reference proteome</keyword>
<evidence type="ECO:0000256" key="10">
    <source>
        <dbReference type="ARBA" id="ARBA00049348"/>
    </source>
</evidence>
<gene>
    <name evidence="12" type="primary">ada</name>
    <name evidence="12" type="ORF">ACFQ2T_06115</name>
</gene>
<evidence type="ECO:0000313" key="12">
    <source>
        <dbReference type="EMBL" id="MFD1122070.1"/>
    </source>
</evidence>
<comment type="cofactor">
    <cofactor evidence="2">
        <name>Zn(2+)</name>
        <dbReference type="ChEBI" id="CHEBI:29105"/>
    </cofactor>
</comment>
<dbReference type="Gene3D" id="3.30.160.70">
    <property type="entry name" value="Methylated DNA-protein cysteine methyltransferase domain"/>
    <property type="match status" value="1"/>
</dbReference>
<keyword evidence="3 12" id="KW-0489">Methyltransferase</keyword>
<dbReference type="SUPFAM" id="SSF46689">
    <property type="entry name" value="Homeodomain-like"/>
    <property type="match status" value="1"/>
</dbReference>
<evidence type="ECO:0000256" key="1">
    <source>
        <dbReference type="ARBA" id="ARBA00001286"/>
    </source>
</evidence>
<keyword evidence="5" id="KW-0227">DNA damage</keyword>
<evidence type="ECO:0000313" key="13">
    <source>
        <dbReference type="Proteomes" id="UP001597206"/>
    </source>
</evidence>
<dbReference type="Pfam" id="PF02870">
    <property type="entry name" value="Methyltransf_1N"/>
    <property type="match status" value="1"/>
</dbReference>
<comment type="catalytic activity">
    <reaction evidence="1">
        <text>a 4-O-methyl-thymidine in DNA + L-cysteinyl-[protein] = a thymidine in DNA + S-methyl-L-cysteinyl-[protein]</text>
        <dbReference type="Rhea" id="RHEA:53428"/>
        <dbReference type="Rhea" id="RHEA-COMP:10131"/>
        <dbReference type="Rhea" id="RHEA-COMP:10132"/>
        <dbReference type="Rhea" id="RHEA-COMP:13555"/>
        <dbReference type="Rhea" id="RHEA-COMP:13556"/>
        <dbReference type="ChEBI" id="CHEBI:29950"/>
        <dbReference type="ChEBI" id="CHEBI:82612"/>
        <dbReference type="ChEBI" id="CHEBI:137386"/>
        <dbReference type="ChEBI" id="CHEBI:137387"/>
        <dbReference type="EC" id="2.1.1.63"/>
    </reaction>
</comment>
<evidence type="ECO:0000256" key="4">
    <source>
        <dbReference type="ARBA" id="ARBA00022679"/>
    </source>
</evidence>
<keyword evidence="9" id="KW-0234">DNA repair</keyword>
<dbReference type="InterPro" id="IPR001497">
    <property type="entry name" value="MethylDNA_cys_MeTrfase_AS"/>
</dbReference>
<dbReference type="Gene3D" id="1.10.10.10">
    <property type="entry name" value="Winged helix-like DNA-binding domain superfamily/Winged helix DNA-binding domain"/>
    <property type="match status" value="1"/>
</dbReference>
<dbReference type="InterPro" id="IPR014048">
    <property type="entry name" value="MethylDNA_cys_MeTrfase_DNA-bd"/>
</dbReference>
<evidence type="ECO:0000256" key="2">
    <source>
        <dbReference type="ARBA" id="ARBA00001947"/>
    </source>
</evidence>
<evidence type="ECO:0000256" key="6">
    <source>
        <dbReference type="ARBA" id="ARBA00023015"/>
    </source>
</evidence>
<dbReference type="EC" id="2.1.1.-" evidence="12"/>
<dbReference type="InterPro" id="IPR008332">
    <property type="entry name" value="MethylG_MeTrfase_N"/>
</dbReference>
<comment type="caution">
    <text evidence="12">The sequence shown here is derived from an EMBL/GenBank/DDBJ whole genome shotgun (WGS) entry which is preliminary data.</text>
</comment>
<comment type="catalytic activity">
    <reaction evidence="10">
        <text>a 6-O-methyl-2'-deoxyguanosine in DNA + L-cysteinyl-[protein] = S-methyl-L-cysteinyl-[protein] + a 2'-deoxyguanosine in DNA</text>
        <dbReference type="Rhea" id="RHEA:24000"/>
        <dbReference type="Rhea" id="RHEA-COMP:10131"/>
        <dbReference type="Rhea" id="RHEA-COMP:10132"/>
        <dbReference type="Rhea" id="RHEA-COMP:11367"/>
        <dbReference type="Rhea" id="RHEA-COMP:11368"/>
        <dbReference type="ChEBI" id="CHEBI:29950"/>
        <dbReference type="ChEBI" id="CHEBI:82612"/>
        <dbReference type="ChEBI" id="CHEBI:85445"/>
        <dbReference type="ChEBI" id="CHEBI:85448"/>
        <dbReference type="EC" id="2.1.1.63"/>
    </reaction>
</comment>
<dbReference type="InterPro" id="IPR036388">
    <property type="entry name" value="WH-like_DNA-bd_sf"/>
</dbReference>
<dbReference type="InterPro" id="IPR009057">
    <property type="entry name" value="Homeodomain-like_sf"/>
</dbReference>
<evidence type="ECO:0000256" key="9">
    <source>
        <dbReference type="ARBA" id="ARBA00023204"/>
    </source>
</evidence>
<sequence>MMKQTQSEIAEKVMSDPRWKQVLAHDAQADGRFFYAVKTTGIYCRPSCGARAPRPENVAFYLTAAGAESAGFRPCKRCKPDQLPLPEVHAGKVAQSCRLIETAEVMPTLTQLAADAGLSTYHFHRVFKSITGLTPKAYASAHRAQTMREKLAAQSKVTDVIYDAGYASNSRFYETANHTLGMKPRQYLKGGLNTTIRFALAECSLGNILVASSEKGICAISIGDDAEVLLRELQDRFPKANLIGGDEAFESMVATVIGFIESPRLGLNLPLDIQGTAFQQRVWQALQKIPVGSTVTYTQLAQLIGMPKAIRAVASACAANTLAVAIPCHRVVRLDGSLSGYRWGVELKKTLLSLEGKA</sequence>
<dbReference type="InterPro" id="IPR036631">
    <property type="entry name" value="MGMT_N_sf"/>
</dbReference>
<evidence type="ECO:0000259" key="11">
    <source>
        <dbReference type="PROSITE" id="PS01124"/>
    </source>
</evidence>
<dbReference type="PANTHER" id="PTHR10815">
    <property type="entry name" value="METHYLATED-DNA--PROTEIN-CYSTEINE METHYLTRANSFERASE"/>
    <property type="match status" value="1"/>
</dbReference>
<dbReference type="InterPro" id="IPR036217">
    <property type="entry name" value="MethylDNA_cys_MeTrfase_DNAb"/>
</dbReference>
<dbReference type="SUPFAM" id="SSF57884">
    <property type="entry name" value="Ada DNA repair protein, N-terminal domain (N-Ada 10)"/>
    <property type="match status" value="1"/>
</dbReference>
<dbReference type="GO" id="GO:0008168">
    <property type="term" value="F:methyltransferase activity"/>
    <property type="evidence" value="ECO:0007669"/>
    <property type="project" value="UniProtKB-KW"/>
</dbReference>
<dbReference type="Gene3D" id="1.10.10.60">
    <property type="entry name" value="Homeodomain-like"/>
    <property type="match status" value="1"/>
</dbReference>
<dbReference type="GO" id="GO:0032259">
    <property type="term" value="P:methylation"/>
    <property type="evidence" value="ECO:0007669"/>
    <property type="project" value="UniProtKB-KW"/>
</dbReference>
<dbReference type="SMART" id="SM00342">
    <property type="entry name" value="HTH_ARAC"/>
    <property type="match status" value="1"/>
</dbReference>
<evidence type="ECO:0000256" key="8">
    <source>
        <dbReference type="ARBA" id="ARBA00023163"/>
    </source>
</evidence>
<evidence type="ECO:0000256" key="5">
    <source>
        <dbReference type="ARBA" id="ARBA00022763"/>
    </source>
</evidence>
<dbReference type="PANTHER" id="PTHR10815:SF14">
    <property type="entry name" value="BIFUNCTIONAL TRANSCRIPTIONAL ACTIVATOR_DNA REPAIR ENZYME ADA"/>
    <property type="match status" value="1"/>
</dbReference>
<evidence type="ECO:0000256" key="7">
    <source>
        <dbReference type="ARBA" id="ARBA00023159"/>
    </source>
</evidence>